<dbReference type="OrthoDB" id="952581at2759"/>
<accession>A0A7J9CKQ5</accession>
<organism evidence="1 2">
    <name type="scientific">Gossypium gossypioides</name>
    <name type="common">Mexican cotton</name>
    <name type="synonym">Selera gossypioides</name>
    <dbReference type="NCBI Taxonomy" id="34282"/>
    <lineage>
        <taxon>Eukaryota</taxon>
        <taxon>Viridiplantae</taxon>
        <taxon>Streptophyta</taxon>
        <taxon>Embryophyta</taxon>
        <taxon>Tracheophyta</taxon>
        <taxon>Spermatophyta</taxon>
        <taxon>Magnoliopsida</taxon>
        <taxon>eudicotyledons</taxon>
        <taxon>Gunneridae</taxon>
        <taxon>Pentapetalae</taxon>
        <taxon>rosids</taxon>
        <taxon>malvids</taxon>
        <taxon>Malvales</taxon>
        <taxon>Malvaceae</taxon>
        <taxon>Malvoideae</taxon>
        <taxon>Gossypium</taxon>
    </lineage>
</organism>
<reference evidence="1 2" key="1">
    <citation type="journal article" date="2019" name="Genome Biol. Evol.">
        <title>Insights into the evolution of the New World diploid cottons (Gossypium, subgenus Houzingenia) based on genome sequencing.</title>
        <authorList>
            <person name="Grover C.E."/>
            <person name="Arick M.A. 2nd"/>
            <person name="Thrash A."/>
            <person name="Conover J.L."/>
            <person name="Sanders W.S."/>
            <person name="Peterson D.G."/>
            <person name="Frelichowski J.E."/>
            <person name="Scheffler J.A."/>
            <person name="Scheffler B.E."/>
            <person name="Wendel J.F."/>
        </authorList>
    </citation>
    <scope>NUCLEOTIDE SEQUENCE [LARGE SCALE GENOMIC DNA]</scope>
    <source>
        <strain evidence="1">5</strain>
        <tissue evidence="1">Leaf</tissue>
    </source>
</reference>
<feature type="non-terminal residue" evidence="1">
    <location>
        <position position="1"/>
    </location>
</feature>
<keyword evidence="2" id="KW-1185">Reference proteome</keyword>
<dbReference type="EMBL" id="JABEZY010000011">
    <property type="protein sequence ID" value="MBA0749067.1"/>
    <property type="molecule type" value="Genomic_DNA"/>
</dbReference>
<protein>
    <recommendedName>
        <fullName evidence="3">RNase H type-1 domain-containing protein</fullName>
    </recommendedName>
</protein>
<evidence type="ECO:0008006" key="3">
    <source>
        <dbReference type="Google" id="ProtNLM"/>
    </source>
</evidence>
<dbReference type="AlphaFoldDB" id="A0A7J9CKQ5"/>
<comment type="caution">
    <text evidence="1">The sequence shown here is derived from an EMBL/GenBank/DDBJ whole genome shotgun (WGS) entry which is preliminary data.</text>
</comment>
<sequence>MPENWINLYIDGAELYGIFDSLKLIQDRRYAGVMIQTDNLEAIKAIQESSLTNSSSTLIRRIHYLLER</sequence>
<gene>
    <name evidence="1" type="ORF">Gogos_003029</name>
</gene>
<proteinExistence type="predicted"/>
<evidence type="ECO:0000313" key="1">
    <source>
        <dbReference type="EMBL" id="MBA0749067.1"/>
    </source>
</evidence>
<evidence type="ECO:0000313" key="2">
    <source>
        <dbReference type="Proteomes" id="UP000593579"/>
    </source>
</evidence>
<dbReference type="Proteomes" id="UP000593579">
    <property type="component" value="Unassembled WGS sequence"/>
</dbReference>
<name>A0A7J9CKQ5_GOSGO</name>